<evidence type="ECO:0000313" key="1">
    <source>
        <dbReference type="EMBL" id="UWL62246.1"/>
    </source>
</evidence>
<sequence>MRPFFSYYGAKWTGAKHYGPPRHDLVIEPFAGSASYSTRWDCKRVKLYDVSQDICDLWSWLIGCSAEDVRRIPDVFEDYSEVLHLDRGPQLLVRFWVSKGRAEPSNTLSPWYFQWRSASDCRVWGPAVKRRVIEQKPLIDRWTIERKAWWEIEVEEAHWHIDPPYNNDAGRRYPNSDLSFTSLAAWCRGLPGPVDVCENVGADWLPFEPLYEVVTSRGRRSGAVSKEAVWRNAA</sequence>
<proteinExistence type="predicted"/>
<dbReference type="RefSeq" id="WP_259698215.1">
    <property type="nucleotide sequence ID" value="NZ_CP099968.1"/>
</dbReference>
<dbReference type="InterPro" id="IPR029063">
    <property type="entry name" value="SAM-dependent_MTases_sf"/>
</dbReference>
<dbReference type="EMBL" id="CP099968">
    <property type="protein sequence ID" value="UWL62246.1"/>
    <property type="molecule type" value="Genomic_DNA"/>
</dbReference>
<accession>A0ABY5UFX8</accession>
<protein>
    <recommendedName>
        <fullName evidence="3">DNA adenine methylase</fullName>
    </recommendedName>
</protein>
<organism evidence="1 2">
    <name type="scientific">Brucella pseudintermedia</name>
    <dbReference type="NCBI Taxonomy" id="370111"/>
    <lineage>
        <taxon>Bacteria</taxon>
        <taxon>Pseudomonadati</taxon>
        <taxon>Pseudomonadota</taxon>
        <taxon>Alphaproteobacteria</taxon>
        <taxon>Hyphomicrobiales</taxon>
        <taxon>Brucellaceae</taxon>
        <taxon>Brucella/Ochrobactrum group</taxon>
        <taxon>Brucella</taxon>
    </lineage>
</organism>
<reference evidence="1" key="1">
    <citation type="submission" date="2022-06" db="EMBL/GenBank/DDBJ databases">
        <title>Complete Genome Sequence of Deoxynivalenol-bioadsorption Ochrobactrum pseudintermedium ASAG-D25.</title>
        <authorList>
            <person name="Wang N."/>
        </authorList>
    </citation>
    <scope>NUCLEOTIDE SEQUENCE</scope>
    <source>
        <strain evidence="1">ASAG-D25</strain>
    </source>
</reference>
<gene>
    <name evidence="1" type="ORF">NIK97_20570</name>
</gene>
<evidence type="ECO:0000313" key="2">
    <source>
        <dbReference type="Proteomes" id="UP001058739"/>
    </source>
</evidence>
<dbReference type="Proteomes" id="UP001058739">
    <property type="component" value="Chromosome 02"/>
</dbReference>
<name>A0ABY5UFX8_9HYPH</name>
<dbReference type="SUPFAM" id="SSF53335">
    <property type="entry name" value="S-adenosyl-L-methionine-dependent methyltransferases"/>
    <property type="match status" value="1"/>
</dbReference>
<keyword evidence="2" id="KW-1185">Reference proteome</keyword>
<evidence type="ECO:0008006" key="3">
    <source>
        <dbReference type="Google" id="ProtNLM"/>
    </source>
</evidence>